<sequence length="59" mass="5904">MPFLHVAIYPSAPGKGPASSDVPPVPAPDSPAASVLPSVPPVDETPKLSGVPDVDVCMV</sequence>
<organism evidence="3">
    <name type="scientific">Laccaria bicolor (strain S238N-H82 / ATCC MYA-4686)</name>
    <name type="common">Bicoloured deceiver</name>
    <name type="synonym">Laccaria laccata var. bicolor</name>
    <dbReference type="NCBI Taxonomy" id="486041"/>
    <lineage>
        <taxon>Eukaryota</taxon>
        <taxon>Fungi</taxon>
        <taxon>Dikarya</taxon>
        <taxon>Basidiomycota</taxon>
        <taxon>Agaricomycotina</taxon>
        <taxon>Agaricomycetes</taxon>
        <taxon>Agaricomycetidae</taxon>
        <taxon>Agaricales</taxon>
        <taxon>Agaricineae</taxon>
        <taxon>Hydnangiaceae</taxon>
        <taxon>Laccaria</taxon>
    </lineage>
</organism>
<protein>
    <submittedName>
        <fullName evidence="2">Predicted protein</fullName>
    </submittedName>
</protein>
<dbReference type="KEGG" id="lbc:LACBIDRAFT_310667"/>
<reference evidence="2 3" key="1">
    <citation type="journal article" date="2008" name="Nature">
        <title>The genome of Laccaria bicolor provides insights into mycorrhizal symbiosis.</title>
        <authorList>
            <person name="Martin F."/>
            <person name="Aerts A."/>
            <person name="Ahren D."/>
            <person name="Brun A."/>
            <person name="Danchin E.G.J."/>
            <person name="Duchaussoy F."/>
            <person name="Gibon J."/>
            <person name="Kohler A."/>
            <person name="Lindquist E."/>
            <person name="Pereda V."/>
            <person name="Salamov A."/>
            <person name="Shapiro H.J."/>
            <person name="Wuyts J."/>
            <person name="Blaudez D."/>
            <person name="Buee M."/>
            <person name="Brokstein P."/>
            <person name="Canbaeck B."/>
            <person name="Cohen D."/>
            <person name="Courty P.E."/>
            <person name="Coutinho P.M."/>
            <person name="Delaruelle C."/>
            <person name="Detter J.C."/>
            <person name="Deveau A."/>
            <person name="DiFazio S."/>
            <person name="Duplessis S."/>
            <person name="Fraissinet-Tachet L."/>
            <person name="Lucic E."/>
            <person name="Frey-Klett P."/>
            <person name="Fourrey C."/>
            <person name="Feussner I."/>
            <person name="Gay G."/>
            <person name="Grimwood J."/>
            <person name="Hoegger P.J."/>
            <person name="Jain P."/>
            <person name="Kilaru S."/>
            <person name="Labbe J."/>
            <person name="Lin Y.C."/>
            <person name="Legue V."/>
            <person name="Le Tacon F."/>
            <person name="Marmeisse R."/>
            <person name="Melayah D."/>
            <person name="Montanini B."/>
            <person name="Muratet M."/>
            <person name="Nehls U."/>
            <person name="Niculita-Hirzel H."/>
            <person name="Oudot-Le Secq M.P."/>
            <person name="Peter M."/>
            <person name="Quesneville H."/>
            <person name="Rajashekar B."/>
            <person name="Reich M."/>
            <person name="Rouhier N."/>
            <person name="Schmutz J."/>
            <person name="Yin T."/>
            <person name="Chalot M."/>
            <person name="Henrissat B."/>
            <person name="Kuees U."/>
            <person name="Lucas S."/>
            <person name="Van de Peer Y."/>
            <person name="Podila G.K."/>
            <person name="Polle A."/>
            <person name="Pukkila P.J."/>
            <person name="Richardson P.M."/>
            <person name="Rouze P."/>
            <person name="Sanders I.R."/>
            <person name="Stajich J.E."/>
            <person name="Tunlid A."/>
            <person name="Tuskan G."/>
            <person name="Grigoriev I.V."/>
        </authorList>
    </citation>
    <scope>NUCLEOTIDE SEQUENCE [LARGE SCALE GENOMIC DNA]</scope>
    <source>
        <strain evidence="3">S238N-H82 / ATCC MYA-4686</strain>
    </source>
</reference>
<name>B0DUU7_LACBS</name>
<evidence type="ECO:0000313" key="3">
    <source>
        <dbReference type="Proteomes" id="UP000001194"/>
    </source>
</evidence>
<dbReference type="GeneID" id="6083358"/>
<evidence type="ECO:0000256" key="1">
    <source>
        <dbReference type="SAM" id="MobiDB-lite"/>
    </source>
</evidence>
<evidence type="ECO:0000313" key="2">
    <source>
        <dbReference type="EMBL" id="EDR01674.1"/>
    </source>
</evidence>
<dbReference type="RefSeq" id="XP_001887750.1">
    <property type="nucleotide sequence ID" value="XM_001887715.1"/>
</dbReference>
<dbReference type="EMBL" id="DS547137">
    <property type="protein sequence ID" value="EDR01674.1"/>
    <property type="molecule type" value="Genomic_DNA"/>
</dbReference>
<gene>
    <name evidence="2" type="ORF">LACBIDRAFT_310667</name>
</gene>
<dbReference type="AlphaFoldDB" id="B0DUU7"/>
<keyword evidence="3" id="KW-1185">Reference proteome</keyword>
<dbReference type="Proteomes" id="UP000001194">
    <property type="component" value="Unassembled WGS sequence"/>
</dbReference>
<dbReference type="InParanoid" id="B0DUU7"/>
<feature type="region of interest" description="Disordered" evidence="1">
    <location>
        <begin position="11"/>
        <end position="59"/>
    </location>
</feature>
<accession>B0DUU7</accession>
<proteinExistence type="predicted"/>
<dbReference type="HOGENOM" id="CLU_2961203_0_0_1"/>